<organism evidence="2 3">
    <name type="scientific">Paenibacillus cremeus</name>
    <dbReference type="NCBI Taxonomy" id="2163881"/>
    <lineage>
        <taxon>Bacteria</taxon>
        <taxon>Bacillati</taxon>
        <taxon>Bacillota</taxon>
        <taxon>Bacilli</taxon>
        <taxon>Bacillales</taxon>
        <taxon>Paenibacillaceae</taxon>
        <taxon>Paenibacillus</taxon>
    </lineage>
</organism>
<evidence type="ECO:0000313" key="3">
    <source>
        <dbReference type="Proteomes" id="UP000317036"/>
    </source>
</evidence>
<name>A0A559K0G1_9BACL</name>
<accession>A0A559K0G1</accession>
<dbReference type="EMBL" id="VNJI01000054">
    <property type="protein sequence ID" value="TVY05618.1"/>
    <property type="molecule type" value="Genomic_DNA"/>
</dbReference>
<protein>
    <submittedName>
        <fullName evidence="2">Uncharacterized protein</fullName>
    </submittedName>
</protein>
<keyword evidence="3" id="KW-1185">Reference proteome</keyword>
<evidence type="ECO:0000313" key="2">
    <source>
        <dbReference type="EMBL" id="TVY05618.1"/>
    </source>
</evidence>
<dbReference type="RefSeq" id="WP_144853782.1">
    <property type="nucleotide sequence ID" value="NZ_VNJI01000054.1"/>
</dbReference>
<evidence type="ECO:0000256" key="1">
    <source>
        <dbReference type="SAM" id="SignalP"/>
    </source>
</evidence>
<feature type="chain" id="PRO_5022213245" evidence="1">
    <location>
        <begin position="29"/>
        <end position="566"/>
    </location>
</feature>
<keyword evidence="1" id="KW-0732">Signal</keyword>
<gene>
    <name evidence="2" type="ORF">FPZ49_29005</name>
</gene>
<proteinExistence type="predicted"/>
<feature type="signal peptide" evidence="1">
    <location>
        <begin position="1"/>
        <end position="28"/>
    </location>
</feature>
<reference evidence="2 3" key="1">
    <citation type="submission" date="2019-07" db="EMBL/GenBank/DDBJ databases">
        <authorList>
            <person name="Kim J."/>
        </authorList>
    </citation>
    <scope>NUCLEOTIDE SEQUENCE [LARGE SCALE GENOMIC DNA]</scope>
    <source>
        <strain evidence="2 3">JC52</strain>
    </source>
</reference>
<dbReference type="AlphaFoldDB" id="A0A559K0G1"/>
<sequence>MRIKWTRHIATAVLSTSLLALTGVYVNADEAPAVPASPNYHLTDAIKAEVKSVLNEQTPNGTRLGAVVRLYNQGSRITAVPEDEVRVRTDDGVEYALRPSTANAKAIMPKEKVELSYLAVVDREDPFTLSKLSWLDVDPYVYPRTEKLDLSIPIPSMEWHGDSADISNPSSIKTWEQSFTIPGLSNAIQYKPINILKQNTPQGPASVLTLLAENKGTTQQSIPDFRIDGKSATKVYNGKKVEKDAIRLEAGEKQYIHFAIPTQDKDELKSLNVLTLESFTADNQNVSYAIGRLNILLPDNAANLMFNQAEIYKKDTPISFDPLNKLIPANVNVLLEELQMHGSGKDGYKAVVAKFKLLNNSDQPKPIPNFSAELTNSSGYGYSGTRQSLGLQTLIPGINYVIYYTFVVPGSESGEQLMLKILDGVSAAPFNIPIAAIRTQIQSSPADDDLVFYPFHVKVNDFNIARTYTMGTPSYSNKLTMDMTISQDKAIVDPNFSKMRVEVSDKEGKLLGSQAFSLAGDNRLGTGDPAVTFSSDQLVTALTVKIYETIDTPYGEAKRLLKTMQY</sequence>
<dbReference type="OrthoDB" id="2545931at2"/>
<comment type="caution">
    <text evidence="2">The sequence shown here is derived from an EMBL/GenBank/DDBJ whole genome shotgun (WGS) entry which is preliminary data.</text>
</comment>
<dbReference type="Proteomes" id="UP000317036">
    <property type="component" value="Unassembled WGS sequence"/>
</dbReference>